<dbReference type="InterPro" id="IPR046342">
    <property type="entry name" value="CBS_dom_sf"/>
</dbReference>
<reference evidence="4 5" key="1">
    <citation type="submission" date="2019-02" db="EMBL/GenBank/DDBJ databases">
        <title>Deep-cultivation of Planctomycetes and their phenomic and genomic characterization uncovers novel biology.</title>
        <authorList>
            <person name="Wiegand S."/>
            <person name="Jogler M."/>
            <person name="Boedeker C."/>
            <person name="Pinto D."/>
            <person name="Vollmers J."/>
            <person name="Rivas-Marin E."/>
            <person name="Kohn T."/>
            <person name="Peeters S.H."/>
            <person name="Heuer A."/>
            <person name="Rast P."/>
            <person name="Oberbeckmann S."/>
            <person name="Bunk B."/>
            <person name="Jeske O."/>
            <person name="Meyerdierks A."/>
            <person name="Storesund J.E."/>
            <person name="Kallscheuer N."/>
            <person name="Luecker S."/>
            <person name="Lage O.M."/>
            <person name="Pohl T."/>
            <person name="Merkel B.J."/>
            <person name="Hornburger P."/>
            <person name="Mueller R.-W."/>
            <person name="Bruemmer F."/>
            <person name="Labrenz M."/>
            <person name="Spormann A.M."/>
            <person name="Op den Camp H."/>
            <person name="Overmann J."/>
            <person name="Amann R."/>
            <person name="Jetten M.S.M."/>
            <person name="Mascher T."/>
            <person name="Medema M.H."/>
            <person name="Devos D.P."/>
            <person name="Kaster A.-K."/>
            <person name="Ovreas L."/>
            <person name="Rohde M."/>
            <person name="Galperin M.Y."/>
            <person name="Jogler C."/>
        </authorList>
    </citation>
    <scope>NUCLEOTIDE SEQUENCE [LARGE SCALE GENOMIC DNA]</scope>
    <source>
        <strain evidence="4 5">Mal52</strain>
    </source>
</reference>
<dbReference type="KEGG" id="sdyn:Mal52_52090"/>
<protein>
    <submittedName>
        <fullName evidence="4">Arabinose 5-phosphate isomerase KdsD</fullName>
        <ecNumber evidence="4">5.3.1.13</ecNumber>
    </submittedName>
</protein>
<feature type="domain" description="CBS" evidence="3">
    <location>
        <begin position="79"/>
        <end position="135"/>
    </location>
</feature>
<dbReference type="Gene3D" id="3.10.580.10">
    <property type="entry name" value="CBS-domain"/>
    <property type="match status" value="1"/>
</dbReference>
<evidence type="ECO:0000313" key="4">
    <source>
        <dbReference type="EMBL" id="QDU46687.1"/>
    </source>
</evidence>
<dbReference type="Pfam" id="PF00571">
    <property type="entry name" value="CBS"/>
    <property type="match status" value="2"/>
</dbReference>
<sequence length="154" mass="16707">MDLREILTTTRIGQLAIKSVPILSPQDSVHFAAAQMRSHSHGSALVCDNDRLVGVFTERDLLRWLADGRSLDDAIAEAMTANPQTVTSGDALMSAIGYLDQGGYRRIPVVNADGAPIGIIDVKTIVHFFVEHFPSAIYNQSPQSKQTTSDREGA</sequence>
<dbReference type="SMART" id="SM00116">
    <property type="entry name" value="CBS"/>
    <property type="match status" value="2"/>
</dbReference>
<keyword evidence="4" id="KW-0413">Isomerase</keyword>
<keyword evidence="1 2" id="KW-0129">CBS domain</keyword>
<evidence type="ECO:0000256" key="1">
    <source>
        <dbReference type="ARBA" id="ARBA00023122"/>
    </source>
</evidence>
<gene>
    <name evidence="4" type="primary">kdsD</name>
    <name evidence="4" type="ORF">Mal52_52090</name>
</gene>
<dbReference type="OrthoDB" id="5295985at2"/>
<dbReference type="EC" id="5.3.1.13" evidence="4"/>
<evidence type="ECO:0000259" key="3">
    <source>
        <dbReference type="PROSITE" id="PS51371"/>
    </source>
</evidence>
<dbReference type="InterPro" id="IPR051257">
    <property type="entry name" value="Diverse_CBS-Domain"/>
</dbReference>
<dbReference type="SUPFAM" id="SSF54631">
    <property type="entry name" value="CBS-domain pair"/>
    <property type="match status" value="1"/>
</dbReference>
<dbReference type="PANTHER" id="PTHR43080:SF2">
    <property type="entry name" value="CBS DOMAIN-CONTAINING PROTEIN"/>
    <property type="match status" value="1"/>
</dbReference>
<organism evidence="4 5">
    <name type="scientific">Symmachiella dynata</name>
    <dbReference type="NCBI Taxonomy" id="2527995"/>
    <lineage>
        <taxon>Bacteria</taxon>
        <taxon>Pseudomonadati</taxon>
        <taxon>Planctomycetota</taxon>
        <taxon>Planctomycetia</taxon>
        <taxon>Planctomycetales</taxon>
        <taxon>Planctomycetaceae</taxon>
        <taxon>Symmachiella</taxon>
    </lineage>
</organism>
<dbReference type="PANTHER" id="PTHR43080">
    <property type="entry name" value="CBS DOMAIN-CONTAINING PROTEIN CBSX3, MITOCHONDRIAL"/>
    <property type="match status" value="1"/>
</dbReference>
<evidence type="ECO:0000313" key="5">
    <source>
        <dbReference type="Proteomes" id="UP000319383"/>
    </source>
</evidence>
<dbReference type="RefSeq" id="WP_145379177.1">
    <property type="nucleotide sequence ID" value="NZ_CAXBED010000133.1"/>
</dbReference>
<accession>A0A517ZW30</accession>
<dbReference type="InterPro" id="IPR000644">
    <property type="entry name" value="CBS_dom"/>
</dbReference>
<dbReference type="EMBL" id="CP036276">
    <property type="protein sequence ID" value="QDU46687.1"/>
    <property type="molecule type" value="Genomic_DNA"/>
</dbReference>
<dbReference type="AlphaFoldDB" id="A0A517ZW30"/>
<evidence type="ECO:0000256" key="2">
    <source>
        <dbReference type="PROSITE-ProRule" id="PRU00703"/>
    </source>
</evidence>
<feature type="domain" description="CBS" evidence="3">
    <location>
        <begin position="16"/>
        <end position="71"/>
    </location>
</feature>
<keyword evidence="5" id="KW-1185">Reference proteome</keyword>
<name>A0A517ZW30_9PLAN</name>
<dbReference type="PROSITE" id="PS51371">
    <property type="entry name" value="CBS"/>
    <property type="match status" value="2"/>
</dbReference>
<dbReference type="Proteomes" id="UP000319383">
    <property type="component" value="Chromosome"/>
</dbReference>
<proteinExistence type="predicted"/>
<dbReference type="GO" id="GO:0019146">
    <property type="term" value="F:arabinose-5-phosphate isomerase activity"/>
    <property type="evidence" value="ECO:0007669"/>
    <property type="project" value="UniProtKB-EC"/>
</dbReference>